<dbReference type="AlphaFoldDB" id="A0A7R9IHT5"/>
<reference evidence="1" key="1">
    <citation type="submission" date="2020-11" db="EMBL/GenBank/DDBJ databases">
        <authorList>
            <person name="Tran Van P."/>
        </authorList>
    </citation>
    <scope>NUCLEOTIDE SEQUENCE</scope>
</reference>
<dbReference type="EMBL" id="OE002290">
    <property type="protein sequence ID" value="CAD7458457.1"/>
    <property type="molecule type" value="Genomic_DNA"/>
</dbReference>
<evidence type="ECO:0000313" key="1">
    <source>
        <dbReference type="EMBL" id="CAD7458457.1"/>
    </source>
</evidence>
<dbReference type="Gene3D" id="1.10.238.20">
    <property type="entry name" value="Pheromone/general odorant binding protein domain"/>
    <property type="match status" value="2"/>
</dbReference>
<dbReference type="GO" id="GO:0005549">
    <property type="term" value="F:odorant binding"/>
    <property type="evidence" value="ECO:0007669"/>
    <property type="project" value="InterPro"/>
</dbReference>
<name>A0A7R9IHT5_9NEOP</name>
<protein>
    <submittedName>
        <fullName evidence="1">Uncharacterized protein</fullName>
    </submittedName>
</protein>
<dbReference type="InterPro" id="IPR036728">
    <property type="entry name" value="PBP_GOBP_sf"/>
</dbReference>
<organism evidence="1">
    <name type="scientific">Timema tahoe</name>
    <dbReference type="NCBI Taxonomy" id="61484"/>
    <lineage>
        <taxon>Eukaryota</taxon>
        <taxon>Metazoa</taxon>
        <taxon>Ecdysozoa</taxon>
        <taxon>Arthropoda</taxon>
        <taxon>Hexapoda</taxon>
        <taxon>Insecta</taxon>
        <taxon>Pterygota</taxon>
        <taxon>Neoptera</taxon>
        <taxon>Polyneoptera</taxon>
        <taxon>Phasmatodea</taxon>
        <taxon>Timematodea</taxon>
        <taxon>Timematoidea</taxon>
        <taxon>Timematidae</taxon>
        <taxon>Timema</taxon>
    </lineage>
</organism>
<proteinExistence type="predicted"/>
<dbReference type="Pfam" id="PF01395">
    <property type="entry name" value="PBP_GOBP"/>
    <property type="match status" value="2"/>
</dbReference>
<dbReference type="SUPFAM" id="SSF47565">
    <property type="entry name" value="Insect pheromone/odorant-binding proteins"/>
    <property type="match status" value="2"/>
</dbReference>
<gene>
    <name evidence="1" type="ORF">TTEB3V08_LOCUS6436</name>
</gene>
<dbReference type="InterPro" id="IPR006170">
    <property type="entry name" value="PBP/GOBP"/>
</dbReference>
<accession>A0A7R9IHT5</accession>
<sequence length="282" mass="31958">MFKFQLGGKETWLLSEEHSPHMNMMMNNMKACEEEMDVKVSEEDKESLKNHACPESESFQCLVECATNKTNMVGKDGKPDYDAFEEEVNKSSAPEDKKEKILSKAKTCFTNCKENMNNVKRLTKEELSALKTTAWNETYATEYARVRCVHIRNGPKIVNMDACLQMWSSRRLHAHEVRKGFNNVFRVKITDIKQSLKKECPSSADGKCIIGCTLGKMGVMKNGAFDEQGAKKMMDSEFKKESERVQKMTELKACLQKEPQTSNDPCVSGPIMCACARKTGLM</sequence>